<accession>A0ABP6SN80</accession>
<feature type="signal peptide" evidence="1">
    <location>
        <begin position="1"/>
        <end position="21"/>
    </location>
</feature>
<evidence type="ECO:0008006" key="4">
    <source>
        <dbReference type="Google" id="ProtNLM"/>
    </source>
</evidence>
<keyword evidence="3" id="KW-1185">Reference proteome</keyword>
<protein>
    <recommendedName>
        <fullName evidence="4">SH3 domain-containing protein</fullName>
    </recommendedName>
</protein>
<reference evidence="3" key="1">
    <citation type="journal article" date="2019" name="Int. J. Syst. Evol. Microbiol.">
        <title>The Global Catalogue of Microorganisms (GCM) 10K type strain sequencing project: providing services to taxonomists for standard genome sequencing and annotation.</title>
        <authorList>
            <consortium name="The Broad Institute Genomics Platform"/>
            <consortium name="The Broad Institute Genome Sequencing Center for Infectious Disease"/>
            <person name="Wu L."/>
            <person name="Ma J."/>
        </authorList>
    </citation>
    <scope>NUCLEOTIDE SEQUENCE [LARGE SCALE GENOMIC DNA]</scope>
    <source>
        <strain evidence="3">JCM 9651</strain>
    </source>
</reference>
<dbReference type="Proteomes" id="UP001499990">
    <property type="component" value="Unassembled WGS sequence"/>
</dbReference>
<name>A0ABP6SN80_9ACTN</name>
<evidence type="ECO:0000313" key="2">
    <source>
        <dbReference type="EMBL" id="GAA3380676.1"/>
    </source>
</evidence>
<dbReference type="EMBL" id="BAAAYL010000002">
    <property type="protein sequence ID" value="GAA3380676.1"/>
    <property type="molecule type" value="Genomic_DNA"/>
</dbReference>
<proteinExistence type="predicted"/>
<feature type="chain" id="PRO_5046736427" description="SH3 domain-containing protein" evidence="1">
    <location>
        <begin position="22"/>
        <end position="90"/>
    </location>
</feature>
<sequence length="90" mass="9383">MIPGSLLVLASLTAVSAPAAALPVSSPAAVAEWNNCGYQPTTNVKLRTGPTKRHTAIGILTPKDSVYVLRETASTKSSFTATRGCVRNQV</sequence>
<organism evidence="2 3">
    <name type="scientific">Streptomyces sannanensis</name>
    <dbReference type="NCBI Taxonomy" id="285536"/>
    <lineage>
        <taxon>Bacteria</taxon>
        <taxon>Bacillati</taxon>
        <taxon>Actinomycetota</taxon>
        <taxon>Actinomycetes</taxon>
        <taxon>Kitasatosporales</taxon>
        <taxon>Streptomycetaceae</taxon>
        <taxon>Streptomyces</taxon>
    </lineage>
</organism>
<keyword evidence="1" id="KW-0732">Signal</keyword>
<evidence type="ECO:0000313" key="3">
    <source>
        <dbReference type="Proteomes" id="UP001499990"/>
    </source>
</evidence>
<evidence type="ECO:0000256" key="1">
    <source>
        <dbReference type="SAM" id="SignalP"/>
    </source>
</evidence>
<comment type="caution">
    <text evidence="2">The sequence shown here is derived from an EMBL/GenBank/DDBJ whole genome shotgun (WGS) entry which is preliminary data.</text>
</comment>
<gene>
    <name evidence="2" type="ORF">GCM10020367_68930</name>
</gene>